<name>A0AAV4FMF8_9GAST</name>
<organism evidence="2 3">
    <name type="scientific">Elysia marginata</name>
    <dbReference type="NCBI Taxonomy" id="1093978"/>
    <lineage>
        <taxon>Eukaryota</taxon>
        <taxon>Metazoa</taxon>
        <taxon>Spiralia</taxon>
        <taxon>Lophotrochozoa</taxon>
        <taxon>Mollusca</taxon>
        <taxon>Gastropoda</taxon>
        <taxon>Heterobranchia</taxon>
        <taxon>Euthyneura</taxon>
        <taxon>Panpulmonata</taxon>
        <taxon>Sacoglossa</taxon>
        <taxon>Placobranchoidea</taxon>
        <taxon>Plakobranchidae</taxon>
        <taxon>Elysia</taxon>
    </lineage>
</organism>
<keyword evidence="3" id="KW-1185">Reference proteome</keyword>
<evidence type="ECO:0000256" key="1">
    <source>
        <dbReference type="SAM" id="MobiDB-lite"/>
    </source>
</evidence>
<evidence type="ECO:0008006" key="4">
    <source>
        <dbReference type="Google" id="ProtNLM"/>
    </source>
</evidence>
<gene>
    <name evidence="2" type="ORF">ElyMa_002156900</name>
</gene>
<dbReference type="EMBL" id="BMAT01004477">
    <property type="protein sequence ID" value="GFR74206.1"/>
    <property type="molecule type" value="Genomic_DNA"/>
</dbReference>
<comment type="caution">
    <text evidence="2">The sequence shown here is derived from an EMBL/GenBank/DDBJ whole genome shotgun (WGS) entry which is preliminary data.</text>
</comment>
<protein>
    <recommendedName>
        <fullName evidence="4">Spaetzle domain-containing protein</fullName>
    </recommendedName>
</protein>
<evidence type="ECO:0000313" key="2">
    <source>
        <dbReference type="EMBL" id="GFR74206.1"/>
    </source>
</evidence>
<feature type="region of interest" description="Disordered" evidence="1">
    <location>
        <begin position="60"/>
        <end position="81"/>
    </location>
</feature>
<reference evidence="2 3" key="1">
    <citation type="journal article" date="2021" name="Elife">
        <title>Chloroplast acquisition without the gene transfer in kleptoplastic sea slugs, Plakobranchus ocellatus.</title>
        <authorList>
            <person name="Maeda T."/>
            <person name="Takahashi S."/>
            <person name="Yoshida T."/>
            <person name="Shimamura S."/>
            <person name="Takaki Y."/>
            <person name="Nagai Y."/>
            <person name="Toyoda A."/>
            <person name="Suzuki Y."/>
            <person name="Arimoto A."/>
            <person name="Ishii H."/>
            <person name="Satoh N."/>
            <person name="Nishiyama T."/>
            <person name="Hasebe M."/>
            <person name="Maruyama T."/>
            <person name="Minagawa J."/>
            <person name="Obokata J."/>
            <person name="Shigenobu S."/>
        </authorList>
    </citation>
    <scope>NUCLEOTIDE SEQUENCE [LARGE SCALE GENOMIC DNA]</scope>
</reference>
<feature type="region of interest" description="Disordered" evidence="1">
    <location>
        <begin position="130"/>
        <end position="155"/>
    </location>
</feature>
<feature type="compositionally biased region" description="Low complexity" evidence="1">
    <location>
        <begin position="68"/>
        <end position="81"/>
    </location>
</feature>
<sequence>MVWKSLLKKRINICPINDDGGRKPCIHKHHRAGSGQAYQDSQYAVDATLDTEYRSSYCRNYAPNYPRQDQQQQQQHHQQQHQYRFQSLEQYMSQCQDQCDLLRQQQQFSYTPQWQQQCQCSDKLWDQQQQQTGGHYPHQKQLQPTGNPYEFQLHEPTPAPVVDKHYRGAHYKPGHSLGVQVQEEIARTRETSDGPVRITCEDDMSNCYVPLYRYKDWVQRPEIEVWRDCNTSSLICRMPDAPTQHWDFYNEVRMNRPAQKQWPMYGTCRVLPIPRDTDIENVSACGRYAGGCNNYERNRFQQPAFQYANMCRC</sequence>
<dbReference type="Proteomes" id="UP000762676">
    <property type="component" value="Unassembled WGS sequence"/>
</dbReference>
<evidence type="ECO:0000313" key="3">
    <source>
        <dbReference type="Proteomes" id="UP000762676"/>
    </source>
</evidence>
<dbReference type="AlphaFoldDB" id="A0AAV4FMF8"/>
<accession>A0AAV4FMF8</accession>
<proteinExistence type="predicted"/>